<feature type="transmembrane region" description="Helical" evidence="6">
    <location>
        <begin position="194"/>
        <end position="214"/>
    </location>
</feature>
<comment type="subcellular location">
    <subcellularLocation>
        <location evidence="1">Membrane</location>
        <topology evidence="1">Multi-pass membrane protein</topology>
    </subcellularLocation>
</comment>
<feature type="transmembrane region" description="Helical" evidence="6">
    <location>
        <begin position="226"/>
        <end position="248"/>
    </location>
</feature>
<evidence type="ECO:0000313" key="9">
    <source>
        <dbReference type="Proteomes" id="UP000694941"/>
    </source>
</evidence>
<name>A0ABM1T7G6_LIMPO</name>
<evidence type="ECO:0000256" key="5">
    <source>
        <dbReference type="ARBA" id="ARBA00023180"/>
    </source>
</evidence>
<sequence>MVARTCILCSCWMILFEHFCLTFPFCFLLVETKVVIGELTTTENWKFLTRFCFLSKHGRFSYNLEYPVGYEVQNILLYYDSSNQWPSVYKNDKACQEKEAVLSVQRGQVINLTIEKPNSGCAVERNPGGESMYHCSRYRVFETARPRWWFIAVSNCDSSKGLKLKYRFVLTNNEKSSWLKQFSADEFYILQTDITFAAVYFLLILASCFVAHTLRSRRLLHVTYKLYLASLILESTGVSCLCIFYGVFAQDGIGLPGFKLLGRLLEAASTMTLLLLLILIAKGYTITRGRLRSMTSAKIGIFMTLYTVIYSALFIYEKKVFDPGEVLYIYDSPAGYGLVGMRLVGWSWFVYATVFTLLHYPEKSAFYTKLFLIYTLW</sequence>
<dbReference type="InterPro" id="IPR047831">
    <property type="entry name" value="GPR180/TMEM145"/>
</dbReference>
<accession>A0ABM1T7G6</accession>
<organism evidence="9 10">
    <name type="scientific">Limulus polyphemus</name>
    <name type="common">Atlantic horseshoe crab</name>
    <dbReference type="NCBI Taxonomy" id="6850"/>
    <lineage>
        <taxon>Eukaryota</taxon>
        <taxon>Metazoa</taxon>
        <taxon>Ecdysozoa</taxon>
        <taxon>Arthropoda</taxon>
        <taxon>Chelicerata</taxon>
        <taxon>Merostomata</taxon>
        <taxon>Xiphosura</taxon>
        <taxon>Limulidae</taxon>
        <taxon>Limulus</taxon>
    </lineage>
</organism>
<gene>
    <name evidence="10" type="primary">LOC106467251</name>
</gene>
<evidence type="ECO:0000256" key="6">
    <source>
        <dbReference type="SAM" id="Phobius"/>
    </source>
</evidence>
<dbReference type="PANTHER" id="PTHR23252:SF24">
    <property type="entry name" value="TRANSMEMBRANE PROTEIN 145"/>
    <property type="match status" value="1"/>
</dbReference>
<proteinExistence type="predicted"/>
<dbReference type="Pfam" id="PF10192">
    <property type="entry name" value="GPR180-TMEM145_TM"/>
    <property type="match status" value="1"/>
</dbReference>
<dbReference type="PANTHER" id="PTHR23252">
    <property type="entry name" value="INTIMAL THICKNESS RECEPTOR-RELATED"/>
    <property type="match status" value="1"/>
</dbReference>
<evidence type="ECO:0000256" key="2">
    <source>
        <dbReference type="ARBA" id="ARBA00022692"/>
    </source>
</evidence>
<feature type="transmembrane region" description="Helical" evidence="6">
    <location>
        <begin position="336"/>
        <end position="360"/>
    </location>
</feature>
<evidence type="ECO:0000259" key="7">
    <source>
        <dbReference type="Pfam" id="PF10192"/>
    </source>
</evidence>
<evidence type="ECO:0000256" key="3">
    <source>
        <dbReference type="ARBA" id="ARBA00022989"/>
    </source>
</evidence>
<feature type="transmembrane region" description="Helical" evidence="6">
    <location>
        <begin position="268"/>
        <end position="287"/>
    </location>
</feature>
<reference evidence="10" key="1">
    <citation type="submission" date="2025-08" db="UniProtKB">
        <authorList>
            <consortium name="RefSeq"/>
        </authorList>
    </citation>
    <scope>IDENTIFICATION</scope>
    <source>
        <tissue evidence="10">Muscle</tissue>
    </source>
</reference>
<dbReference type="Pfam" id="PF21892">
    <property type="entry name" value="TMEM145_N"/>
    <property type="match status" value="1"/>
</dbReference>
<evidence type="ECO:0000256" key="1">
    <source>
        <dbReference type="ARBA" id="ARBA00004141"/>
    </source>
</evidence>
<evidence type="ECO:0000259" key="8">
    <source>
        <dbReference type="Pfam" id="PF21892"/>
    </source>
</evidence>
<keyword evidence="3 6" id="KW-1133">Transmembrane helix</keyword>
<dbReference type="InterPro" id="IPR019336">
    <property type="entry name" value="GPR180/TMEM145_TM"/>
</dbReference>
<dbReference type="GeneID" id="106467251"/>
<dbReference type="InterPro" id="IPR053880">
    <property type="entry name" value="GPR180-like_N"/>
</dbReference>
<keyword evidence="4 6" id="KW-0472">Membrane</keyword>
<evidence type="ECO:0000256" key="4">
    <source>
        <dbReference type="ARBA" id="ARBA00023136"/>
    </source>
</evidence>
<dbReference type="RefSeq" id="XP_022251822.1">
    <property type="nucleotide sequence ID" value="XM_022396114.1"/>
</dbReference>
<dbReference type="Proteomes" id="UP000694941">
    <property type="component" value="Unplaced"/>
</dbReference>
<keyword evidence="5" id="KW-0325">Glycoprotein</keyword>
<evidence type="ECO:0000313" key="10">
    <source>
        <dbReference type="RefSeq" id="XP_022251822.1"/>
    </source>
</evidence>
<keyword evidence="2 6" id="KW-0812">Transmembrane</keyword>
<feature type="domain" description="GPR180/TMEM145 transmembrane" evidence="7">
    <location>
        <begin position="196"/>
        <end position="377"/>
    </location>
</feature>
<feature type="domain" description="GPR180-like N-terminal" evidence="8">
    <location>
        <begin position="36"/>
        <end position="166"/>
    </location>
</feature>
<protein>
    <submittedName>
        <fullName evidence="10">Transmembrane protein 145-like</fullName>
    </submittedName>
</protein>
<keyword evidence="9" id="KW-1185">Reference proteome</keyword>
<feature type="transmembrane region" description="Helical" evidence="6">
    <location>
        <begin position="299"/>
        <end position="316"/>
    </location>
</feature>